<evidence type="ECO:0008006" key="2">
    <source>
        <dbReference type="Google" id="ProtNLM"/>
    </source>
</evidence>
<comment type="caution">
    <text evidence="1">The sequence shown here is derived from an EMBL/GenBank/DDBJ whole genome shotgun (WGS) entry which is preliminary data.</text>
</comment>
<dbReference type="AlphaFoldDB" id="A0A0F9MJ86"/>
<dbReference type="EMBL" id="LAZR01008750">
    <property type="protein sequence ID" value="KKM76780.1"/>
    <property type="molecule type" value="Genomic_DNA"/>
</dbReference>
<proteinExistence type="predicted"/>
<name>A0A0F9MJ86_9ZZZZ</name>
<gene>
    <name evidence="1" type="ORF">LCGC14_1376680</name>
</gene>
<dbReference type="SUPFAM" id="SSF69279">
    <property type="entry name" value="Phage tail proteins"/>
    <property type="match status" value="1"/>
</dbReference>
<evidence type="ECO:0000313" key="1">
    <source>
        <dbReference type="EMBL" id="KKM76780.1"/>
    </source>
</evidence>
<protein>
    <recommendedName>
        <fullName evidence="2">Phage late control D family protein</fullName>
    </recommendedName>
</protein>
<reference evidence="1" key="1">
    <citation type="journal article" date="2015" name="Nature">
        <title>Complex archaea that bridge the gap between prokaryotes and eukaryotes.</title>
        <authorList>
            <person name="Spang A."/>
            <person name="Saw J.H."/>
            <person name="Jorgensen S.L."/>
            <person name="Zaremba-Niedzwiedzka K."/>
            <person name="Martijn J."/>
            <person name="Lind A.E."/>
            <person name="van Eijk R."/>
            <person name="Schleper C."/>
            <person name="Guy L."/>
            <person name="Ettema T.J."/>
        </authorList>
    </citation>
    <scope>NUCLEOTIDE SEQUENCE</scope>
</reference>
<sequence length="394" mass="43586">MVGLPNLSGADTGANILTPVFQVRVGAAGTDKLSDDIAKLVTRLEYDSADGMADAAKLDILNPDFAIADLRIFQPGNEIAIAFGYGTDIQHVGRVMIRRVRYNFPQDGSPAFTVEGYTRDSLMMDDSPEKGADRIFANEKLSGVVRKVAGRGKYGFSLDVDDTPDTAGERAQIGGISDYQVVKGCANLSGFFFWVDGDADGTWRLHFKSPAKVFDSAQQPDLIFNYNQGDDGILLSFQPEVLIQGAKTKLKVIFKDPQTSKIIEEDIDEGTEADDVLAVPSQTEKVEEEHKAGTSIKIVAKDFSFEIESKKRFKTAAEAKQWAAQWFRRHREGFITGKGVLMGTASLRARQIHTLKGLSKTLDGKWYFSRVRHIFSNTDGYRTEFDARKQDSVE</sequence>
<organism evidence="1">
    <name type="scientific">marine sediment metagenome</name>
    <dbReference type="NCBI Taxonomy" id="412755"/>
    <lineage>
        <taxon>unclassified sequences</taxon>
        <taxon>metagenomes</taxon>
        <taxon>ecological metagenomes</taxon>
    </lineage>
</organism>
<accession>A0A0F9MJ86</accession>